<evidence type="ECO:0000313" key="9">
    <source>
        <dbReference type="EMBL" id="TXC02163.1"/>
    </source>
</evidence>
<comment type="subcellular location">
    <subcellularLocation>
        <location evidence="1">Membrane</location>
        <topology evidence="1">Multi-pass membrane protein</topology>
    </subcellularLocation>
</comment>
<feature type="transmembrane region" description="Helical" evidence="7">
    <location>
        <begin position="68"/>
        <end position="94"/>
    </location>
</feature>
<gene>
    <name evidence="9" type="ORF">FocTR4_00014952</name>
</gene>
<dbReference type="InterPro" id="IPR052337">
    <property type="entry name" value="SAT4-like"/>
</dbReference>
<dbReference type="EMBL" id="VMNF01000008">
    <property type="protein sequence ID" value="TXC02163.1"/>
    <property type="molecule type" value="Genomic_DNA"/>
</dbReference>
<keyword evidence="2 7" id="KW-0812">Transmembrane</keyword>
<protein>
    <recommendedName>
        <fullName evidence="8">Rhodopsin domain-containing protein</fullName>
    </recommendedName>
</protein>
<dbReference type="InterPro" id="IPR036259">
    <property type="entry name" value="MFS_trans_sf"/>
</dbReference>
<organism evidence="9 10">
    <name type="scientific">Fusarium oxysporum f. sp. cubense</name>
    <dbReference type="NCBI Taxonomy" id="61366"/>
    <lineage>
        <taxon>Eukaryota</taxon>
        <taxon>Fungi</taxon>
        <taxon>Dikarya</taxon>
        <taxon>Ascomycota</taxon>
        <taxon>Pezizomycotina</taxon>
        <taxon>Sordariomycetes</taxon>
        <taxon>Hypocreomycetidae</taxon>
        <taxon>Hypocreales</taxon>
        <taxon>Nectriaceae</taxon>
        <taxon>Fusarium</taxon>
        <taxon>Fusarium oxysporum species complex</taxon>
    </lineage>
</organism>
<evidence type="ECO:0000256" key="1">
    <source>
        <dbReference type="ARBA" id="ARBA00004141"/>
    </source>
</evidence>
<evidence type="ECO:0000256" key="5">
    <source>
        <dbReference type="ARBA" id="ARBA00023180"/>
    </source>
</evidence>
<dbReference type="Proteomes" id="UP000321331">
    <property type="component" value="Unassembled WGS sequence"/>
</dbReference>
<evidence type="ECO:0000256" key="7">
    <source>
        <dbReference type="SAM" id="Phobius"/>
    </source>
</evidence>
<dbReference type="InterPro" id="IPR049326">
    <property type="entry name" value="Rhodopsin_dom_fungi"/>
</dbReference>
<dbReference type="PANTHER" id="PTHR33048">
    <property type="entry name" value="PTH11-LIKE INTEGRAL MEMBRANE PROTEIN (AFU_ORTHOLOGUE AFUA_5G11245)"/>
    <property type="match status" value="1"/>
</dbReference>
<evidence type="ECO:0000256" key="6">
    <source>
        <dbReference type="ARBA" id="ARBA00038359"/>
    </source>
</evidence>
<evidence type="ECO:0000256" key="3">
    <source>
        <dbReference type="ARBA" id="ARBA00022989"/>
    </source>
</evidence>
<evidence type="ECO:0000259" key="8">
    <source>
        <dbReference type="Pfam" id="PF20684"/>
    </source>
</evidence>
<feature type="transmembrane region" description="Helical" evidence="7">
    <location>
        <begin position="412"/>
        <end position="431"/>
    </location>
</feature>
<comment type="similarity">
    <text evidence="6">Belongs to the SAT4 family.</text>
</comment>
<dbReference type="GO" id="GO:0022857">
    <property type="term" value="F:transmembrane transporter activity"/>
    <property type="evidence" value="ECO:0007669"/>
    <property type="project" value="InterPro"/>
</dbReference>
<feature type="transmembrane region" description="Helical" evidence="7">
    <location>
        <begin position="437"/>
        <end position="457"/>
    </location>
</feature>
<feature type="transmembrane region" description="Helical" evidence="7">
    <location>
        <begin position="541"/>
        <end position="562"/>
    </location>
</feature>
<feature type="transmembrane region" description="Helical" evidence="7">
    <location>
        <begin position="610"/>
        <end position="627"/>
    </location>
</feature>
<feature type="transmembrane region" description="Helical" evidence="7">
    <location>
        <begin position="469"/>
        <end position="490"/>
    </location>
</feature>
<sequence>MSSYPVTNGVITFLPPPEGYVVDFNNPQQQDALKHFLIFGILGSLAILSLLQRLYVKYYITRGLKIDDVLITLAWIFSVVMQSAQIWSISIGGLCHHAWEMPIDVFEKHMLSSYIAAPAFIICNGLTKSSLLTFYLQVSPQKWFRRTIFVTIAFVVLYTIIIASLLLFGCQPRETAWDPYLFATGKCIDYAVMYIIIAVANIISDIVLFAIPMPMIVRLKIPLGQKIGLGIMLSIATITVTTSIIRMIYLPSLLGALDIPWIAAPANVWSFVEVNLFIICGCMPTFRKFFKRFAPKWMGSSSDAACSEPPSSDSLQKLQRKKHTGYTQFDTCGSLELATYPDTVSRTTQVTTGSYSVSFGIFQEYYSRPGSPISTASSGTIATIGALQQGVMYLMMPFAFLILTRYPRLRHLCGPLGLAVTVASLTASAFVNTIAGLIATQGALYSIGCGLLFCPISHYMNEWFVERKGMALGVMWAGKSGTGIAMPFVFDALLRRIGLKATLLAWAGASAAMTLPTLVFIKPRIPLHTQVQVQPLSFRFLRHTSFWMMQAGVIIQSLGYLMPSTYLASYASTIGLPSITGPILLALFSVASVPGGIVHGMLGDKFSATKAVTIASIGSALPIWLLWGLSLDLANLVVFVIVYGFFAGGFSSTWSNMSTDIQKDDSAADSALIFGMLMGGRGIGFVTAGPLSGALLQAKAHLSSEALGYATQYGPMIICTGVTAVFGAWAPMWKGMRVALGTCKSR</sequence>
<evidence type="ECO:0000256" key="2">
    <source>
        <dbReference type="ARBA" id="ARBA00022692"/>
    </source>
</evidence>
<feature type="transmembrane region" description="Helical" evidence="7">
    <location>
        <begin position="502"/>
        <end position="521"/>
    </location>
</feature>
<feature type="transmembrane region" description="Helical" evidence="7">
    <location>
        <begin position="114"/>
        <end position="136"/>
    </location>
</feature>
<keyword evidence="3 7" id="KW-1133">Transmembrane helix</keyword>
<proteinExistence type="inferred from homology"/>
<feature type="transmembrane region" description="Helical" evidence="7">
    <location>
        <begin position="188"/>
        <end position="215"/>
    </location>
</feature>
<dbReference type="PANTHER" id="PTHR33048:SF124">
    <property type="entry name" value="INTEGRAL MEMBRANE PROTEIN"/>
    <property type="match status" value="1"/>
</dbReference>
<keyword evidence="4 7" id="KW-0472">Membrane</keyword>
<feature type="transmembrane region" description="Helical" evidence="7">
    <location>
        <begin position="227"/>
        <end position="248"/>
    </location>
</feature>
<feature type="transmembrane region" description="Helical" evidence="7">
    <location>
        <begin position="671"/>
        <end position="692"/>
    </location>
</feature>
<evidence type="ECO:0000256" key="4">
    <source>
        <dbReference type="ARBA" id="ARBA00023136"/>
    </source>
</evidence>
<feature type="transmembrane region" description="Helical" evidence="7">
    <location>
        <begin position="36"/>
        <end position="56"/>
    </location>
</feature>
<dbReference type="InterPro" id="IPR011701">
    <property type="entry name" value="MFS"/>
</dbReference>
<dbReference type="AlphaFoldDB" id="A0A5C6STZ6"/>
<keyword evidence="5" id="KW-0325">Glycoprotein</keyword>
<comment type="caution">
    <text evidence="9">The sequence shown here is derived from an EMBL/GenBank/DDBJ whole genome shotgun (WGS) entry which is preliminary data.</text>
</comment>
<dbReference type="Pfam" id="PF07690">
    <property type="entry name" value="MFS_1"/>
    <property type="match status" value="1"/>
</dbReference>
<accession>A0A5C6STZ6</accession>
<feature type="transmembrane region" description="Helical" evidence="7">
    <location>
        <begin position="574"/>
        <end position="598"/>
    </location>
</feature>
<feature type="transmembrane region" description="Helical" evidence="7">
    <location>
        <begin position="633"/>
        <end position="650"/>
    </location>
</feature>
<dbReference type="Pfam" id="PF20684">
    <property type="entry name" value="Fung_rhodopsin"/>
    <property type="match status" value="1"/>
</dbReference>
<reference evidence="9 10" key="1">
    <citation type="submission" date="2019-07" db="EMBL/GenBank/DDBJ databases">
        <title>The First High-Quality Draft Genome Sequence of the Causal Agent of the Current Panama Disease Epidemic.</title>
        <authorList>
            <person name="Warmington R.J."/>
            <person name="Kay W."/>
            <person name="Jeffries A."/>
            <person name="Bebber D."/>
            <person name="Moore K."/>
            <person name="Studholme D.J."/>
        </authorList>
    </citation>
    <scope>NUCLEOTIDE SEQUENCE [LARGE SCALE GENOMIC DNA]</scope>
    <source>
        <strain evidence="9 10">TR4</strain>
    </source>
</reference>
<dbReference type="SUPFAM" id="SSF103473">
    <property type="entry name" value="MFS general substrate transporter"/>
    <property type="match status" value="1"/>
</dbReference>
<name>A0A5C6STZ6_FUSOC</name>
<dbReference type="Gene3D" id="1.20.1250.20">
    <property type="entry name" value="MFS general substrate transporter like domains"/>
    <property type="match status" value="2"/>
</dbReference>
<dbReference type="GO" id="GO:0016020">
    <property type="term" value="C:membrane"/>
    <property type="evidence" value="ECO:0007669"/>
    <property type="project" value="UniProtKB-SubCell"/>
</dbReference>
<evidence type="ECO:0000313" key="10">
    <source>
        <dbReference type="Proteomes" id="UP000321331"/>
    </source>
</evidence>
<feature type="transmembrane region" description="Helical" evidence="7">
    <location>
        <begin position="148"/>
        <end position="168"/>
    </location>
</feature>
<feature type="transmembrane region" description="Helical" evidence="7">
    <location>
        <begin position="712"/>
        <end position="730"/>
    </location>
</feature>
<feature type="domain" description="Rhodopsin" evidence="8">
    <location>
        <begin position="53"/>
        <end position="292"/>
    </location>
</feature>